<comment type="caution">
    <text evidence="1">The sequence shown here is derived from an EMBL/GenBank/DDBJ whole genome shotgun (WGS) entry which is preliminary data.</text>
</comment>
<dbReference type="RefSeq" id="WP_003434812.1">
    <property type="nucleotide sequence ID" value="NZ_APLF01000001.1"/>
</dbReference>
<proteinExistence type="predicted"/>
<organism evidence="1 2">
    <name type="scientific">Psychroflexus gondwanensis ACAM 44</name>
    <dbReference type="NCBI Taxonomy" id="1189619"/>
    <lineage>
        <taxon>Bacteria</taxon>
        <taxon>Pseudomonadati</taxon>
        <taxon>Bacteroidota</taxon>
        <taxon>Flavobacteriia</taxon>
        <taxon>Flavobacteriales</taxon>
        <taxon>Flavobacteriaceae</taxon>
        <taxon>Psychroflexus</taxon>
    </lineage>
</organism>
<keyword evidence="2" id="KW-1185">Reference proteome</keyword>
<dbReference type="EMBL" id="APLF01000001">
    <property type="protein sequence ID" value="EMY82607.1"/>
    <property type="molecule type" value="Genomic_DNA"/>
</dbReference>
<dbReference type="PANTHER" id="PTHR35984:SF1">
    <property type="entry name" value="PERIPLASMIC SERINE PROTEASE"/>
    <property type="match status" value="1"/>
</dbReference>
<evidence type="ECO:0000313" key="1">
    <source>
        <dbReference type="EMBL" id="EMY82607.1"/>
    </source>
</evidence>
<dbReference type="GO" id="GO:0016020">
    <property type="term" value="C:membrane"/>
    <property type="evidence" value="ECO:0007669"/>
    <property type="project" value="InterPro"/>
</dbReference>
<dbReference type="PANTHER" id="PTHR35984">
    <property type="entry name" value="PERIPLASMIC SERINE PROTEASE"/>
    <property type="match status" value="1"/>
</dbReference>
<protein>
    <recommendedName>
        <fullName evidence="3">Serine protease</fullName>
    </recommendedName>
</protein>
<reference evidence="1 2" key="1">
    <citation type="journal article" date="2014" name="Genome Biol. Evol.">
        <title>Extensive gene acquisition in the extremely psychrophilic bacterial species Psychroflexus torquis and the link to sea-ice ecosystem specialism.</title>
        <authorList>
            <person name="Feng S."/>
            <person name="Powell S.M."/>
            <person name="Wilson R."/>
            <person name="Bowman J.P."/>
        </authorList>
    </citation>
    <scope>NUCLEOTIDE SEQUENCE [LARGE SCALE GENOMIC DNA]</scope>
    <source>
        <strain evidence="1 2">ACAM 44</strain>
    </source>
</reference>
<name>N1WZL0_9FLAO</name>
<dbReference type="Gene3D" id="3.90.226.10">
    <property type="entry name" value="2-enoyl-CoA Hydratase, Chain A, domain 1"/>
    <property type="match status" value="1"/>
</dbReference>
<dbReference type="PATRIC" id="fig|1189619.4.peg.150"/>
<evidence type="ECO:0008006" key="3">
    <source>
        <dbReference type="Google" id="ProtNLM"/>
    </source>
</evidence>
<dbReference type="AlphaFoldDB" id="N1WZL0"/>
<dbReference type="Proteomes" id="UP000012317">
    <property type="component" value="Unassembled WGS sequence"/>
</dbReference>
<evidence type="ECO:0000313" key="2">
    <source>
        <dbReference type="Proteomes" id="UP000012317"/>
    </source>
</evidence>
<dbReference type="Pfam" id="PF01972">
    <property type="entry name" value="SDH_protease"/>
    <property type="match status" value="1"/>
</dbReference>
<dbReference type="STRING" id="1189619.pgond44_00745"/>
<sequence length="303" mass="34129">MPNWNEVLLEIHQEQQNDPNKNPLDTVRRKYLKKISNITDRNTIAYYSGWLQKPTAPDTAVNDKDKSGFMLAINKLDKSKGLDLILHTPGGDIAATESLVDYLYSIFGKDIRVIVPQISMSAGTMIALSAKEILMGKHSNLGPIDPQMGGLACQAVLDEFKQAKEDIKQNPHSASLWQVIISKYHPTFLGACKQAIEWSEKMVSKWLEENMCSSKKEKVKEILKTFADHKKQKSHSRHISKKECEDIGLTISSLEDNQDLQDAVLTTHHAFMHTFSNTPSVKMIENHNGVAYIENSFPQPQAK</sequence>
<accession>N1WZL0</accession>
<dbReference type="InterPro" id="IPR029045">
    <property type="entry name" value="ClpP/crotonase-like_dom_sf"/>
</dbReference>
<gene>
    <name evidence="1" type="ORF">pgond44_00745</name>
</gene>
<dbReference type="InterPro" id="IPR002825">
    <property type="entry name" value="Pept_S49_ser-pept_pro"/>
</dbReference>
<dbReference type="eggNOG" id="COG0616">
    <property type="taxonomic scope" value="Bacteria"/>
</dbReference>
<dbReference type="SUPFAM" id="SSF52096">
    <property type="entry name" value="ClpP/crotonase"/>
    <property type="match status" value="1"/>
</dbReference>